<keyword evidence="3" id="KW-0456">Lyase</keyword>
<sequence length="419" mass="47122">MPSEEDKNIGTIIPKSTFGRQLLAQEFSLKPGYVYCNNGAYGQVPKRVLKEQMKLMNEREEDPEMWYRYNRERDLYFTAVTRLAEFVGSDPSNLVLVENASTGSNNVLRSISLHRGDKILVTSHTYAAVLKNVKVVESDIPGVEGVHLDLELPIMTDEDVIVQYERVIRENEGIKVAILDHITSPSAIMVPIKALIDLCHKRDILVLIDGAHVPGHLPLRLDELGADFYVGNIHKWLFAPRGCALLWVHPKHHAILSPLVVSHNHLEKTMADRFVPSATRDSIPYLVVPNALDFHNSLGGLSVIQGRNAELASTASKMLSESWGTEELPVAKHLRSPNMALVALPPVFQDNFPPDEDSCVKLMEKFHKKNLAVCVTPVQGKLWIRISVHVWNGMEDYLVVKEKILELEKQLKCTEKTLD</sequence>
<dbReference type="Gene3D" id="3.40.640.10">
    <property type="entry name" value="Type I PLP-dependent aspartate aminotransferase-like (Major domain)"/>
    <property type="match status" value="1"/>
</dbReference>
<reference evidence="3" key="1">
    <citation type="submission" date="2021-10" db="EMBL/GenBank/DDBJ databases">
        <title>Tropical sea cucumber genome reveals ecological adaptation and Cuvierian tubules defense mechanism.</title>
        <authorList>
            <person name="Chen T."/>
        </authorList>
    </citation>
    <scope>NUCLEOTIDE SEQUENCE</scope>
    <source>
        <strain evidence="3">Nanhai2018</strain>
        <tissue evidence="3">Muscle</tissue>
    </source>
</reference>
<protein>
    <submittedName>
        <fullName evidence="3">Hercynylcysteine sulfoxide lyase</fullName>
    </submittedName>
</protein>
<name>A0A9Q1HAR9_HOLLE</name>
<evidence type="ECO:0000256" key="1">
    <source>
        <dbReference type="ARBA" id="ARBA00022898"/>
    </source>
</evidence>
<evidence type="ECO:0000313" key="3">
    <source>
        <dbReference type="EMBL" id="KAJ8039239.1"/>
    </source>
</evidence>
<keyword evidence="4" id="KW-1185">Reference proteome</keyword>
<evidence type="ECO:0000313" key="4">
    <source>
        <dbReference type="Proteomes" id="UP001152320"/>
    </source>
</evidence>
<evidence type="ECO:0000259" key="2">
    <source>
        <dbReference type="Pfam" id="PF00266"/>
    </source>
</evidence>
<dbReference type="InterPro" id="IPR015422">
    <property type="entry name" value="PyrdxlP-dep_Trfase_small"/>
</dbReference>
<keyword evidence="1" id="KW-0663">Pyridoxal phosphate</keyword>
<proteinExistence type="predicted"/>
<dbReference type="Proteomes" id="UP001152320">
    <property type="component" value="Chromosome 7"/>
</dbReference>
<dbReference type="OrthoDB" id="5978656at2759"/>
<accession>A0A9Q1HAR9</accession>
<dbReference type="EMBL" id="JAIZAY010000007">
    <property type="protein sequence ID" value="KAJ8039239.1"/>
    <property type="molecule type" value="Genomic_DNA"/>
</dbReference>
<dbReference type="SUPFAM" id="SSF53383">
    <property type="entry name" value="PLP-dependent transferases"/>
    <property type="match status" value="1"/>
</dbReference>
<dbReference type="PANTHER" id="PTHR43092">
    <property type="entry name" value="L-CYSTEINE DESULFHYDRASE"/>
    <property type="match status" value="1"/>
</dbReference>
<dbReference type="PANTHER" id="PTHR43092:SF4">
    <property type="entry name" value="AMINOTRANSFERASE CLASS V DOMAIN-CONTAINING PROTEIN"/>
    <property type="match status" value="1"/>
</dbReference>
<dbReference type="InterPro" id="IPR015421">
    <property type="entry name" value="PyrdxlP-dep_Trfase_major"/>
</dbReference>
<dbReference type="AlphaFoldDB" id="A0A9Q1HAR9"/>
<dbReference type="InterPro" id="IPR000192">
    <property type="entry name" value="Aminotrans_V_dom"/>
</dbReference>
<dbReference type="GO" id="GO:0016829">
    <property type="term" value="F:lyase activity"/>
    <property type="evidence" value="ECO:0007669"/>
    <property type="project" value="UniProtKB-KW"/>
</dbReference>
<feature type="domain" description="Aminotransferase class V" evidence="2">
    <location>
        <begin position="34"/>
        <end position="338"/>
    </location>
</feature>
<dbReference type="Gene3D" id="3.90.1150.10">
    <property type="entry name" value="Aspartate Aminotransferase, domain 1"/>
    <property type="match status" value="1"/>
</dbReference>
<gene>
    <name evidence="3" type="ORF">HOLleu_16891</name>
</gene>
<organism evidence="3 4">
    <name type="scientific">Holothuria leucospilota</name>
    <name type="common">Black long sea cucumber</name>
    <name type="synonym">Mertensiothuria leucospilota</name>
    <dbReference type="NCBI Taxonomy" id="206669"/>
    <lineage>
        <taxon>Eukaryota</taxon>
        <taxon>Metazoa</taxon>
        <taxon>Echinodermata</taxon>
        <taxon>Eleutherozoa</taxon>
        <taxon>Echinozoa</taxon>
        <taxon>Holothuroidea</taxon>
        <taxon>Aspidochirotacea</taxon>
        <taxon>Aspidochirotida</taxon>
        <taxon>Holothuriidae</taxon>
        <taxon>Holothuria</taxon>
    </lineage>
</organism>
<dbReference type="InterPro" id="IPR015424">
    <property type="entry name" value="PyrdxlP-dep_Trfase"/>
</dbReference>
<comment type="caution">
    <text evidence="3">The sequence shown here is derived from an EMBL/GenBank/DDBJ whole genome shotgun (WGS) entry which is preliminary data.</text>
</comment>
<dbReference type="Pfam" id="PF00266">
    <property type="entry name" value="Aminotran_5"/>
    <property type="match status" value="1"/>
</dbReference>